<dbReference type="HAMAP" id="MF_00847">
    <property type="entry name" value="EttA"/>
    <property type="match status" value="1"/>
</dbReference>
<comment type="subunit">
    <text evidence="7">Monomer. Probably contacts ribosomal proteins L1, L5, L33 and S7, the 16S and 23S rRNA and the P-site containing tRNA(fMet).</text>
</comment>
<keyword evidence="7" id="KW-0677">Repeat</keyword>
<dbReference type="Gene3D" id="3.40.50.300">
    <property type="entry name" value="P-loop containing nucleotide triphosphate hydrolases"/>
    <property type="match status" value="2"/>
</dbReference>
<dbReference type="NCBIfam" id="NF008775">
    <property type="entry name" value="PRK11819.1"/>
    <property type="match status" value="1"/>
</dbReference>
<dbReference type="EMBL" id="JBFRYB010000001">
    <property type="protein sequence ID" value="MEX1664551.1"/>
    <property type="molecule type" value="Genomic_DNA"/>
</dbReference>
<keyword evidence="10" id="KW-1185">Reference proteome</keyword>
<keyword evidence="5 7" id="KW-0067">ATP-binding</keyword>
<proteinExistence type="inferred from homology"/>
<dbReference type="PROSITE" id="PS00211">
    <property type="entry name" value="ABC_TRANSPORTER_1"/>
    <property type="match status" value="1"/>
</dbReference>
<keyword evidence="7" id="KW-0378">Hydrolase</keyword>
<evidence type="ECO:0000256" key="6">
    <source>
        <dbReference type="ARBA" id="ARBA00022845"/>
    </source>
</evidence>
<dbReference type="InterPro" id="IPR003593">
    <property type="entry name" value="AAA+_ATPase"/>
</dbReference>
<gene>
    <name evidence="7 9" type="primary">ettA</name>
    <name evidence="9" type="ORF">AB4875_03565</name>
</gene>
<dbReference type="PANTHER" id="PTHR43858:SF1">
    <property type="entry name" value="ABC TRANSPORTER-RELATED PROTEIN"/>
    <property type="match status" value="1"/>
</dbReference>
<evidence type="ECO:0000256" key="2">
    <source>
        <dbReference type="ARBA" id="ARBA00022555"/>
    </source>
</evidence>
<dbReference type="CDD" id="cd03221">
    <property type="entry name" value="ABCF_EF-3"/>
    <property type="match status" value="2"/>
</dbReference>
<protein>
    <recommendedName>
        <fullName evidence="7">Energy-dependent translational throttle protein EttA</fullName>
        <ecNumber evidence="7">3.6.1.-</ecNumber>
    </recommendedName>
    <alternativeName>
        <fullName evidence="7">Translational regulatory factor EttA</fullName>
    </alternativeName>
</protein>
<evidence type="ECO:0000313" key="9">
    <source>
        <dbReference type="EMBL" id="MEX1664551.1"/>
    </source>
</evidence>
<dbReference type="InterPro" id="IPR017871">
    <property type="entry name" value="ABC_transporter-like_CS"/>
</dbReference>
<name>A0ABV3TSG9_9GAMM</name>
<feature type="domain" description="ABC transporter" evidence="8">
    <location>
        <begin position="324"/>
        <end position="549"/>
    </location>
</feature>
<comment type="catalytic activity">
    <reaction evidence="7">
        <text>ATP + H2O = ADP + phosphate + H(+)</text>
        <dbReference type="Rhea" id="RHEA:13065"/>
        <dbReference type="ChEBI" id="CHEBI:15377"/>
        <dbReference type="ChEBI" id="CHEBI:15378"/>
        <dbReference type="ChEBI" id="CHEBI:30616"/>
        <dbReference type="ChEBI" id="CHEBI:43474"/>
        <dbReference type="ChEBI" id="CHEBI:456216"/>
    </reaction>
</comment>
<keyword evidence="2 7" id="KW-0820">tRNA-binding</keyword>
<dbReference type="PANTHER" id="PTHR43858">
    <property type="entry name" value="ENERGY-DEPENDENT TRANSLATIONAL THROTTLE PROTEIN ETTA"/>
    <property type="match status" value="1"/>
</dbReference>
<keyword evidence="4 7" id="KW-0547">Nucleotide-binding</keyword>
<feature type="region of interest" description="Arm" evidence="7">
    <location>
        <begin position="95"/>
        <end position="139"/>
    </location>
</feature>
<evidence type="ECO:0000256" key="7">
    <source>
        <dbReference type="HAMAP-Rule" id="MF_00847"/>
    </source>
</evidence>
<comment type="caution">
    <text evidence="9">The sequence shown here is derived from an EMBL/GenBank/DDBJ whole genome shotgun (WGS) entry which is preliminary data.</text>
</comment>
<evidence type="ECO:0000256" key="3">
    <source>
        <dbReference type="ARBA" id="ARBA00022730"/>
    </source>
</evidence>
<keyword evidence="7" id="KW-0648">Protein biosynthesis</keyword>
<feature type="region of interest" description="PtIM" evidence="7">
    <location>
        <begin position="242"/>
        <end position="322"/>
    </location>
</feature>
<dbReference type="SMART" id="SM00382">
    <property type="entry name" value="AAA"/>
    <property type="match status" value="2"/>
</dbReference>
<evidence type="ECO:0000259" key="8">
    <source>
        <dbReference type="PROSITE" id="PS50893"/>
    </source>
</evidence>
<feature type="domain" description="ABC transporter" evidence="8">
    <location>
        <begin position="6"/>
        <end position="259"/>
    </location>
</feature>
<comment type="function">
    <text evidence="7">A translation factor that gates the progression of the 70S ribosomal initiation complex (IC, containing tRNA(fMet) in the P-site) into the translation elongation cycle by using a mechanism sensitive to the ATP/ADP ratio. Binds to the 70S ribosome E-site where it modulates the state of the translating ribosome during subunit translocation. ATP hydrolysis probably frees it from the ribosome, which can enter the elongation phase.</text>
</comment>
<accession>A0ABV3TSG9</accession>
<keyword evidence="7" id="KW-0963">Cytoplasm</keyword>
<evidence type="ECO:0000256" key="4">
    <source>
        <dbReference type="ARBA" id="ARBA00022741"/>
    </source>
</evidence>
<dbReference type="Proteomes" id="UP001557484">
    <property type="component" value="Unassembled WGS sequence"/>
</dbReference>
<dbReference type="InterPro" id="IPR022374">
    <property type="entry name" value="EttA"/>
</dbReference>
<keyword evidence="6 7" id="KW-0810">Translation regulation</keyword>
<dbReference type="InterPro" id="IPR032781">
    <property type="entry name" value="ABC_tran_Xtn"/>
</dbReference>
<dbReference type="InterPro" id="IPR027417">
    <property type="entry name" value="P-loop_NTPase"/>
</dbReference>
<evidence type="ECO:0000256" key="1">
    <source>
        <dbReference type="ARBA" id="ARBA00005868"/>
    </source>
</evidence>
<comment type="domain">
    <text evidence="7">The P-site tRNA interaction motif (PtIM domain) probably interacts with the P-site tRNA(fMet) as well as the 23S rRNA.</text>
</comment>
<dbReference type="SUPFAM" id="SSF52540">
    <property type="entry name" value="P-loop containing nucleoside triphosphate hydrolases"/>
    <property type="match status" value="2"/>
</dbReference>
<dbReference type="RefSeq" id="WP_368374673.1">
    <property type="nucleotide sequence ID" value="NZ_JBFRYB010000001.1"/>
</dbReference>
<dbReference type="Pfam" id="PF12848">
    <property type="entry name" value="ABC_tran_Xtn"/>
    <property type="match status" value="1"/>
</dbReference>
<feature type="binding site" evidence="7">
    <location>
        <begin position="356"/>
        <end position="363"/>
    </location>
    <ligand>
        <name>ATP</name>
        <dbReference type="ChEBI" id="CHEBI:30616"/>
        <label>2</label>
    </ligand>
</feature>
<dbReference type="EC" id="3.6.1.-" evidence="7"/>
<dbReference type="PROSITE" id="PS50893">
    <property type="entry name" value="ABC_TRANSPORTER_2"/>
    <property type="match status" value="2"/>
</dbReference>
<keyword evidence="3 7" id="KW-0699">rRNA-binding</keyword>
<sequence length="553" mass="61042">MAQFVFTMNRVSKVVPPKREILHDISLSFFPGAKIGVLGLNGSGKSTLLKIMAGLDTEFNGEARPQPGTKIGYLSQEPPLDDSKDVRGNVEEGVAEAINALAELDKVYADYAEPDADFDALAKRQAALEDIIQATDAHNLDHKLEVAADALRLPPWDAAVSTLSGGERRRVALCQLLLSNPDMLLLDEPTNHLDAESVHWLERFLCDFPGTVVAITHDRYFLDNAAGWILELDRGRGIPYEGNYSDWLEAKDARLAQESKSDASRKKTIAAELEWVRSNAKGRQSKSKARLARFEEMNSQEFQSRSETNEIYIPPGPRLGDKVIEVNGVSKSYGDRLLINDLSLSIPQGAIVGIIGGNGAGKSTLLRMITGRESPDSGTIDLGETVKLVSVEQMRDGLDDKKTVWEAVSEGQDILRIGSYEVPSRAYLGRFNFKGSDQQKRVGELSGGERGRLHLACTLKEGGNVLLLDEPSNDLDVETLRALEDALLDFPGCALVISHDRWFLDRIATHILAYEGDSDIVFFEGNYSEYHEDFVARKGKNAGPKRVKYKKLK</sequence>
<organism evidence="9 10">
    <name type="scientific">Zhongshania arctica</name>
    <dbReference type="NCBI Taxonomy" id="3238302"/>
    <lineage>
        <taxon>Bacteria</taxon>
        <taxon>Pseudomonadati</taxon>
        <taxon>Pseudomonadota</taxon>
        <taxon>Gammaproteobacteria</taxon>
        <taxon>Cellvibrionales</taxon>
        <taxon>Spongiibacteraceae</taxon>
        <taxon>Zhongshania</taxon>
    </lineage>
</organism>
<reference evidence="9 10" key="1">
    <citation type="journal article" date="2011" name="Int. J. Syst. Evol. Microbiol.">
        <title>Zhongshania antarctica gen. nov., sp. nov. and Zhongshania guokunii sp. nov., gammaproteobacteria respectively isolated from coastal attached (fast) ice and surface seawater of the Antarctic.</title>
        <authorList>
            <person name="Li H.J."/>
            <person name="Zhang X.Y."/>
            <person name="Chen C.X."/>
            <person name="Zhang Y.J."/>
            <person name="Gao Z.M."/>
            <person name="Yu Y."/>
            <person name="Chen X.L."/>
            <person name="Chen B."/>
            <person name="Zhang Y.Z."/>
        </authorList>
    </citation>
    <scope>NUCLEOTIDE SEQUENCE [LARGE SCALE GENOMIC DNA]</scope>
    <source>
        <strain evidence="9 10">R06B22</strain>
    </source>
</reference>
<comment type="subcellular location">
    <subcellularLocation>
        <location evidence="7">Cytoplasm</location>
    </subcellularLocation>
    <text evidence="7">Associates with ribosomes and polysomes.</text>
</comment>
<evidence type="ECO:0000256" key="5">
    <source>
        <dbReference type="ARBA" id="ARBA00022840"/>
    </source>
</evidence>
<keyword evidence="7" id="KW-0694">RNA-binding</keyword>
<comment type="similarity">
    <text evidence="1 7">Belongs to the ABC transporter superfamily. ABCF family. Translational throttle EttA subfamily.</text>
</comment>
<comment type="caution">
    <text evidence="7">Lacks conserved residue(s) required for the propagation of feature annotation.</text>
</comment>
<dbReference type="NCBIfam" id="TIGR03719">
    <property type="entry name" value="ABC_ABC_ChvD"/>
    <property type="match status" value="1"/>
</dbReference>
<evidence type="ECO:0000313" key="10">
    <source>
        <dbReference type="Proteomes" id="UP001557484"/>
    </source>
</evidence>
<dbReference type="Pfam" id="PF00005">
    <property type="entry name" value="ABC_tran"/>
    <property type="match status" value="2"/>
</dbReference>
<comment type="domain">
    <text evidence="7">The arm domain is inserted in the first ABC transporter domain. Probably contacts ribosomal protein L1.</text>
</comment>
<dbReference type="InterPro" id="IPR003439">
    <property type="entry name" value="ABC_transporter-like_ATP-bd"/>
</dbReference>